<comment type="similarity">
    <text evidence="1 4">Belongs to the 5-formyltetrahydrofolate cyclo-ligase family.</text>
</comment>
<reference evidence="5 6" key="1">
    <citation type="submission" date="2017-05" db="EMBL/GenBank/DDBJ databases">
        <authorList>
            <person name="Varghese N."/>
            <person name="Submissions S."/>
        </authorList>
    </citation>
    <scope>NUCLEOTIDE SEQUENCE [LARGE SCALE GENOMIC DNA]</scope>
    <source>
        <strain evidence="5 6">DSM 15949</strain>
    </source>
</reference>
<dbReference type="Gene3D" id="3.40.50.10420">
    <property type="entry name" value="NagB/RpiA/CoA transferase-like"/>
    <property type="match status" value="1"/>
</dbReference>
<evidence type="ECO:0000256" key="3">
    <source>
        <dbReference type="ARBA" id="ARBA00022840"/>
    </source>
</evidence>
<dbReference type="InterPro" id="IPR024185">
    <property type="entry name" value="FTHF_cligase-like_sf"/>
</dbReference>
<dbReference type="PANTHER" id="PTHR23407:SF1">
    <property type="entry name" value="5-FORMYLTETRAHYDROFOLATE CYCLO-LIGASE"/>
    <property type="match status" value="1"/>
</dbReference>
<protein>
    <recommendedName>
        <fullName evidence="4">5-formyltetrahydrofolate cyclo-ligase</fullName>
        <ecNumber evidence="4">6.3.3.2</ecNumber>
    </recommendedName>
</protein>
<evidence type="ECO:0000256" key="2">
    <source>
        <dbReference type="ARBA" id="ARBA00022741"/>
    </source>
</evidence>
<dbReference type="Proteomes" id="UP001157914">
    <property type="component" value="Unassembled WGS sequence"/>
</dbReference>
<keyword evidence="6" id="KW-1185">Reference proteome</keyword>
<comment type="catalytic activity">
    <reaction evidence="4">
        <text>(6S)-5-formyl-5,6,7,8-tetrahydrofolate + ATP = (6R)-5,10-methenyltetrahydrofolate + ADP + phosphate</text>
        <dbReference type="Rhea" id="RHEA:10488"/>
        <dbReference type="ChEBI" id="CHEBI:30616"/>
        <dbReference type="ChEBI" id="CHEBI:43474"/>
        <dbReference type="ChEBI" id="CHEBI:57455"/>
        <dbReference type="ChEBI" id="CHEBI:57457"/>
        <dbReference type="ChEBI" id="CHEBI:456216"/>
        <dbReference type="EC" id="6.3.3.2"/>
    </reaction>
</comment>
<dbReference type="PIRSF" id="PIRSF006806">
    <property type="entry name" value="FTHF_cligase"/>
    <property type="match status" value="1"/>
</dbReference>
<dbReference type="InterPro" id="IPR037171">
    <property type="entry name" value="NagB/RpiA_transferase-like"/>
</dbReference>
<comment type="caution">
    <text evidence="5">The sequence shown here is derived from an EMBL/GenBank/DDBJ whole genome shotgun (WGS) entry which is preliminary data.</text>
</comment>
<keyword evidence="3 4" id="KW-0067">ATP-binding</keyword>
<evidence type="ECO:0000256" key="1">
    <source>
        <dbReference type="ARBA" id="ARBA00010638"/>
    </source>
</evidence>
<name>A0ABY1NJH4_9HYPH</name>
<keyword evidence="2 4" id="KW-0547">Nucleotide-binding</keyword>
<dbReference type="EC" id="6.3.3.2" evidence="4"/>
<gene>
    <name evidence="5" type="ORF">SAMN06265374_1309</name>
</gene>
<evidence type="ECO:0000256" key="4">
    <source>
        <dbReference type="RuleBase" id="RU361279"/>
    </source>
</evidence>
<sequence length="196" mass="21251">MTDSLSLASQKHELRKLALSRRKSLPEVERIEKSLELADHADALPLPPGAVVAGFWPIRDEIDPRPLMDGLRQSGFRLCLPVVADPHLIFRTLDRGTALEPAGFGTLAPGADAPEIQPDALLMPLAGFDRLGNRIGYGKGHYDTAIAALEKNGPLLCIGLAFAVQEVDRVPVEAHDKPLDGILTEKGYRAFGSYEP</sequence>
<dbReference type="PANTHER" id="PTHR23407">
    <property type="entry name" value="ATPASE INHIBITOR/5-FORMYLTETRAHYDROFOLATE CYCLO-LIGASE"/>
    <property type="match status" value="1"/>
</dbReference>
<dbReference type="NCBIfam" id="TIGR02727">
    <property type="entry name" value="MTHFS_bact"/>
    <property type="match status" value="1"/>
</dbReference>
<keyword evidence="4" id="KW-0479">Metal-binding</keyword>
<dbReference type="RefSeq" id="WP_155191992.1">
    <property type="nucleotide sequence ID" value="NZ_BAAAEA010000001.1"/>
</dbReference>
<organism evidence="5 6">
    <name type="scientific">Roseibium denhamense</name>
    <dbReference type="NCBI Taxonomy" id="76305"/>
    <lineage>
        <taxon>Bacteria</taxon>
        <taxon>Pseudomonadati</taxon>
        <taxon>Pseudomonadota</taxon>
        <taxon>Alphaproteobacteria</taxon>
        <taxon>Hyphomicrobiales</taxon>
        <taxon>Stappiaceae</taxon>
        <taxon>Roseibium</taxon>
    </lineage>
</organism>
<dbReference type="Pfam" id="PF01812">
    <property type="entry name" value="5-FTHF_cyc-lig"/>
    <property type="match status" value="1"/>
</dbReference>
<dbReference type="SUPFAM" id="SSF100950">
    <property type="entry name" value="NagB/RpiA/CoA transferase-like"/>
    <property type="match status" value="1"/>
</dbReference>
<dbReference type="InterPro" id="IPR002698">
    <property type="entry name" value="FTHF_cligase"/>
</dbReference>
<evidence type="ECO:0000313" key="5">
    <source>
        <dbReference type="EMBL" id="SMP11267.1"/>
    </source>
</evidence>
<accession>A0ABY1NJH4</accession>
<evidence type="ECO:0000313" key="6">
    <source>
        <dbReference type="Proteomes" id="UP001157914"/>
    </source>
</evidence>
<proteinExistence type="inferred from homology"/>
<dbReference type="EMBL" id="FXTT01000001">
    <property type="protein sequence ID" value="SMP11267.1"/>
    <property type="molecule type" value="Genomic_DNA"/>
</dbReference>
<keyword evidence="4" id="KW-0460">Magnesium</keyword>
<comment type="cofactor">
    <cofactor evidence="4">
        <name>Mg(2+)</name>
        <dbReference type="ChEBI" id="CHEBI:18420"/>
    </cofactor>
</comment>